<sequence>MANPLKGAVSFKIDGAPYSLSFSAEALYRLEEALGMSTRAIAAVLQDPEQHSAKLTRTLFWAGMLDDMPDLMLDDIGPYYRRINPIEATMLVSRAFMGAFIDPKAVDPKAVEPAAGDKPADPP</sequence>
<proteinExistence type="predicted"/>
<evidence type="ECO:0008006" key="3">
    <source>
        <dbReference type="Google" id="ProtNLM"/>
    </source>
</evidence>
<organism evidence="1 2">
    <name type="scientific">Bradyrhizobium aeschynomenes</name>
    <dbReference type="NCBI Taxonomy" id="2734909"/>
    <lineage>
        <taxon>Bacteria</taxon>
        <taxon>Pseudomonadati</taxon>
        <taxon>Pseudomonadota</taxon>
        <taxon>Alphaproteobacteria</taxon>
        <taxon>Hyphomicrobiales</taxon>
        <taxon>Nitrobacteraceae</taxon>
        <taxon>Bradyrhizobium</taxon>
    </lineage>
</organism>
<protein>
    <recommendedName>
        <fullName evidence="3">Phage tail tube protein, GTA-gp10</fullName>
    </recommendedName>
</protein>
<evidence type="ECO:0000313" key="2">
    <source>
        <dbReference type="Proteomes" id="UP000886476"/>
    </source>
</evidence>
<dbReference type="RefSeq" id="WP_172107845.1">
    <property type="nucleotide sequence ID" value="NZ_JABFDN010000001.1"/>
</dbReference>
<accession>A0ABX2C6L6</accession>
<keyword evidence="2" id="KW-1185">Reference proteome</keyword>
<dbReference type="Proteomes" id="UP000886476">
    <property type="component" value="Unassembled WGS sequence"/>
</dbReference>
<evidence type="ECO:0000313" key="1">
    <source>
        <dbReference type="EMBL" id="NPU63388.1"/>
    </source>
</evidence>
<name>A0ABX2C6L6_9BRAD</name>
<gene>
    <name evidence="1" type="ORF">HL667_00055</name>
</gene>
<reference evidence="1" key="1">
    <citation type="submission" date="2020-05" db="EMBL/GenBank/DDBJ databases">
        <title>Nod-independent and nitrogen-fixing Bradyrhizobium aeschynomene sp. nov. isolated from nodules of Aeschynomene indica.</title>
        <authorList>
            <person name="Zhang Z."/>
        </authorList>
    </citation>
    <scope>NUCLEOTIDE SEQUENCE</scope>
    <source>
        <strain evidence="1">83012</strain>
    </source>
</reference>
<comment type="caution">
    <text evidence="1">The sequence shown here is derived from an EMBL/GenBank/DDBJ whole genome shotgun (WGS) entry which is preliminary data.</text>
</comment>
<dbReference type="EMBL" id="JABFDN010000001">
    <property type="protein sequence ID" value="NPU63388.1"/>
    <property type="molecule type" value="Genomic_DNA"/>
</dbReference>